<evidence type="ECO:0000256" key="1">
    <source>
        <dbReference type="SAM" id="MobiDB-lite"/>
    </source>
</evidence>
<dbReference type="EMBL" id="DS268464">
    <property type="protein sequence ID" value="EFP06629.1"/>
    <property type="molecule type" value="Genomic_DNA"/>
</dbReference>
<dbReference type="AlphaFoldDB" id="E3MQ21"/>
<evidence type="ECO:0000313" key="2">
    <source>
        <dbReference type="EMBL" id="EFP06629.1"/>
    </source>
</evidence>
<feature type="compositionally biased region" description="Polar residues" evidence="1">
    <location>
        <begin position="420"/>
        <end position="430"/>
    </location>
</feature>
<dbReference type="HOGENOM" id="CLU_533447_0_0_1"/>
<dbReference type="Proteomes" id="UP000008281">
    <property type="component" value="Unassembled WGS sequence"/>
</dbReference>
<reference evidence="2" key="1">
    <citation type="submission" date="2007-07" db="EMBL/GenBank/DDBJ databases">
        <title>PCAP assembly of the Caenorhabditis remanei genome.</title>
        <authorList>
            <consortium name="The Caenorhabditis remanei Sequencing Consortium"/>
            <person name="Wilson R.K."/>
        </authorList>
    </citation>
    <scope>NUCLEOTIDE SEQUENCE [LARGE SCALE GENOMIC DNA]</scope>
    <source>
        <strain evidence="2">PB4641</strain>
    </source>
</reference>
<gene>
    <name evidence="2" type="ORF">CRE_12137</name>
</gene>
<evidence type="ECO:0000313" key="3">
    <source>
        <dbReference type="Proteomes" id="UP000008281"/>
    </source>
</evidence>
<dbReference type="InParanoid" id="E3MQ21"/>
<dbReference type="InterPro" id="IPR009497">
    <property type="entry name" value="Regulator_protein_PHA-1"/>
</dbReference>
<sequence length="430" mass="49294">MEYKTVVISPIPIPNEGPSSQKSRGFYINYERVPAKRSFDFCHSFLNHVARIKINTLKFEGFGVFEEEIHHDIMSYLVERHVPTIRHYEGAADFCASGCETCEQIARNCEVYSDIQSDVTFSEPKHFKHLTINEAWLKDMCSLKVPSLSVDHLELKIISENSLLSKEIIDRIVTVWNVRMVTLSFSGSGQIADQNIKGFSFLDPLDPTEKLKPSILESLHIDLWTAQTFCYGVGHYLKKRPTPFVNFFANIQKVFPARQVFITAPYAMCCLTIHRFEDLVKTLMEFLWVDTFNCRHVTFFVRLMGREMKKIKDDGREKKNEVDTTFLFHNRTCLRHLTPQFSPIYQQLHAWPLPTDEPIDRLPVITISDPSNASEIHIEVCKVQDNRPTVPVTVPPAPGPPAPGLGDQNPKKRKRDDGDNGSNQREGVVR</sequence>
<organism evidence="3">
    <name type="scientific">Caenorhabditis remanei</name>
    <name type="common">Caenorhabditis vulgaris</name>
    <dbReference type="NCBI Taxonomy" id="31234"/>
    <lineage>
        <taxon>Eukaryota</taxon>
        <taxon>Metazoa</taxon>
        <taxon>Ecdysozoa</taxon>
        <taxon>Nematoda</taxon>
        <taxon>Chromadorea</taxon>
        <taxon>Rhabditida</taxon>
        <taxon>Rhabditina</taxon>
        <taxon>Rhabditomorpha</taxon>
        <taxon>Rhabditoidea</taxon>
        <taxon>Rhabditidae</taxon>
        <taxon>Peloderinae</taxon>
        <taxon>Caenorhabditis</taxon>
    </lineage>
</organism>
<feature type="region of interest" description="Disordered" evidence="1">
    <location>
        <begin position="387"/>
        <end position="430"/>
    </location>
</feature>
<feature type="compositionally biased region" description="Pro residues" evidence="1">
    <location>
        <begin position="393"/>
        <end position="403"/>
    </location>
</feature>
<protein>
    <submittedName>
        <fullName evidence="2">Uncharacterized protein</fullName>
    </submittedName>
</protein>
<name>E3MQ21_CAERE</name>
<proteinExistence type="predicted"/>
<keyword evidence="3" id="KW-1185">Reference proteome</keyword>
<dbReference type="Pfam" id="PF06542">
    <property type="entry name" value="PHA-1"/>
    <property type="match status" value="1"/>
</dbReference>
<accession>E3MQ21</accession>